<evidence type="ECO:0000256" key="1">
    <source>
        <dbReference type="SAM" id="MobiDB-lite"/>
    </source>
</evidence>
<accession>A0AAN6XE06</accession>
<keyword evidence="2" id="KW-1133">Transmembrane helix</keyword>
<name>A0AAN6XE06_9PEZI</name>
<keyword evidence="4" id="KW-1185">Reference proteome</keyword>
<reference evidence="3" key="1">
    <citation type="journal article" date="2023" name="Mol. Phylogenet. Evol.">
        <title>Genome-scale phylogeny and comparative genomics of the fungal order Sordariales.</title>
        <authorList>
            <person name="Hensen N."/>
            <person name="Bonometti L."/>
            <person name="Westerberg I."/>
            <person name="Brannstrom I.O."/>
            <person name="Guillou S."/>
            <person name="Cros-Aarteil S."/>
            <person name="Calhoun S."/>
            <person name="Haridas S."/>
            <person name="Kuo A."/>
            <person name="Mondo S."/>
            <person name="Pangilinan J."/>
            <person name="Riley R."/>
            <person name="LaButti K."/>
            <person name="Andreopoulos B."/>
            <person name="Lipzen A."/>
            <person name="Chen C."/>
            <person name="Yan M."/>
            <person name="Daum C."/>
            <person name="Ng V."/>
            <person name="Clum A."/>
            <person name="Steindorff A."/>
            <person name="Ohm R.A."/>
            <person name="Martin F."/>
            <person name="Silar P."/>
            <person name="Natvig D.O."/>
            <person name="Lalanne C."/>
            <person name="Gautier V."/>
            <person name="Ament-Velasquez S.L."/>
            <person name="Kruys A."/>
            <person name="Hutchinson M.I."/>
            <person name="Powell A.J."/>
            <person name="Barry K."/>
            <person name="Miller A.N."/>
            <person name="Grigoriev I.V."/>
            <person name="Debuchy R."/>
            <person name="Gladieux P."/>
            <person name="Hiltunen Thoren M."/>
            <person name="Johannesson H."/>
        </authorList>
    </citation>
    <scope>NUCLEOTIDE SEQUENCE</scope>
    <source>
        <strain evidence="3">CBS 315.58</strain>
    </source>
</reference>
<comment type="caution">
    <text evidence="3">The sequence shown here is derived from an EMBL/GenBank/DDBJ whole genome shotgun (WGS) entry which is preliminary data.</text>
</comment>
<dbReference type="AlphaFoldDB" id="A0AAN6XE06"/>
<feature type="transmembrane region" description="Helical" evidence="2">
    <location>
        <begin position="28"/>
        <end position="49"/>
    </location>
</feature>
<protein>
    <submittedName>
        <fullName evidence="3">Uncharacterized protein</fullName>
    </submittedName>
</protein>
<evidence type="ECO:0000256" key="2">
    <source>
        <dbReference type="SAM" id="Phobius"/>
    </source>
</evidence>
<gene>
    <name evidence="3" type="ORF">QBC40DRAFT_283123</name>
</gene>
<feature type="region of interest" description="Disordered" evidence="1">
    <location>
        <begin position="1"/>
        <end position="23"/>
    </location>
</feature>
<dbReference type="EMBL" id="MU863940">
    <property type="protein sequence ID" value="KAK4198839.1"/>
    <property type="molecule type" value="Genomic_DNA"/>
</dbReference>
<evidence type="ECO:0000313" key="3">
    <source>
        <dbReference type="EMBL" id="KAK4198839.1"/>
    </source>
</evidence>
<dbReference type="Proteomes" id="UP001303160">
    <property type="component" value="Unassembled WGS sequence"/>
</dbReference>
<proteinExistence type="predicted"/>
<keyword evidence="2" id="KW-0472">Membrane</keyword>
<sequence length="146" mass="16538">MMRGAMTSVPDADSPQTQRKTKTERAELVGMPLMYVCMYCLCIPLILFFPSSCSLCRDHRGIVWSFFFFFKVPFPGKCSISKKSSVCYSPTNLQVSKDFFFLPAHMLTCPACQLALFPLSFLGVEGVWYLVCPPVGYRLRRISMSS</sequence>
<evidence type="ECO:0000313" key="4">
    <source>
        <dbReference type="Proteomes" id="UP001303160"/>
    </source>
</evidence>
<organism evidence="3 4">
    <name type="scientific">Triangularia verruculosa</name>
    <dbReference type="NCBI Taxonomy" id="2587418"/>
    <lineage>
        <taxon>Eukaryota</taxon>
        <taxon>Fungi</taxon>
        <taxon>Dikarya</taxon>
        <taxon>Ascomycota</taxon>
        <taxon>Pezizomycotina</taxon>
        <taxon>Sordariomycetes</taxon>
        <taxon>Sordariomycetidae</taxon>
        <taxon>Sordariales</taxon>
        <taxon>Podosporaceae</taxon>
        <taxon>Triangularia</taxon>
    </lineage>
</organism>
<reference evidence="3" key="2">
    <citation type="submission" date="2023-05" db="EMBL/GenBank/DDBJ databases">
        <authorList>
            <consortium name="Lawrence Berkeley National Laboratory"/>
            <person name="Steindorff A."/>
            <person name="Hensen N."/>
            <person name="Bonometti L."/>
            <person name="Westerberg I."/>
            <person name="Brannstrom I.O."/>
            <person name="Guillou S."/>
            <person name="Cros-Aarteil S."/>
            <person name="Calhoun S."/>
            <person name="Haridas S."/>
            <person name="Kuo A."/>
            <person name="Mondo S."/>
            <person name="Pangilinan J."/>
            <person name="Riley R."/>
            <person name="Labutti K."/>
            <person name="Andreopoulos B."/>
            <person name="Lipzen A."/>
            <person name="Chen C."/>
            <person name="Yanf M."/>
            <person name="Daum C."/>
            <person name="Ng V."/>
            <person name="Clum A."/>
            <person name="Ohm R."/>
            <person name="Martin F."/>
            <person name="Silar P."/>
            <person name="Natvig D."/>
            <person name="Lalanne C."/>
            <person name="Gautier V."/>
            <person name="Ament-Velasquez S.L."/>
            <person name="Kruys A."/>
            <person name="Hutchinson M.I."/>
            <person name="Powell A.J."/>
            <person name="Barry K."/>
            <person name="Miller A.N."/>
            <person name="Grigoriev I.V."/>
            <person name="Debuchy R."/>
            <person name="Gladieux P."/>
            <person name="Thoren M.H."/>
            <person name="Johannesson H."/>
        </authorList>
    </citation>
    <scope>NUCLEOTIDE SEQUENCE</scope>
    <source>
        <strain evidence="3">CBS 315.58</strain>
    </source>
</reference>
<keyword evidence="2" id="KW-0812">Transmembrane</keyword>